<dbReference type="OrthoDB" id="148331at2759"/>
<keyword evidence="5" id="KW-0206">Cytoskeleton</keyword>
<gene>
    <name evidence="6" type="ORF">Cgig2_022143</name>
</gene>
<organism evidence="6 7">
    <name type="scientific">Carnegiea gigantea</name>
    <dbReference type="NCBI Taxonomy" id="171969"/>
    <lineage>
        <taxon>Eukaryota</taxon>
        <taxon>Viridiplantae</taxon>
        <taxon>Streptophyta</taxon>
        <taxon>Embryophyta</taxon>
        <taxon>Tracheophyta</taxon>
        <taxon>Spermatophyta</taxon>
        <taxon>Magnoliopsida</taxon>
        <taxon>eudicotyledons</taxon>
        <taxon>Gunneridae</taxon>
        <taxon>Pentapetalae</taxon>
        <taxon>Caryophyllales</taxon>
        <taxon>Cactineae</taxon>
        <taxon>Cactaceae</taxon>
        <taxon>Cactoideae</taxon>
        <taxon>Echinocereeae</taxon>
        <taxon>Carnegiea</taxon>
    </lineage>
</organism>
<dbReference type="SUPFAM" id="SSF69645">
    <property type="entry name" value="Arp2/3 complex subunits"/>
    <property type="match status" value="1"/>
</dbReference>
<dbReference type="InterPro" id="IPR007188">
    <property type="entry name" value="ARPC2"/>
</dbReference>
<name>A0A9Q1QAV2_9CARY</name>
<proteinExistence type="inferred from homology"/>
<evidence type="ECO:0000256" key="5">
    <source>
        <dbReference type="ARBA" id="ARBA00023212"/>
    </source>
</evidence>
<keyword evidence="3" id="KW-0963">Cytoplasm</keyword>
<dbReference type="AlphaFoldDB" id="A0A9Q1QAV2"/>
<evidence type="ECO:0000256" key="2">
    <source>
        <dbReference type="ARBA" id="ARBA00007192"/>
    </source>
</evidence>
<evidence type="ECO:0000256" key="1">
    <source>
        <dbReference type="ARBA" id="ARBA00004245"/>
    </source>
</evidence>
<dbReference type="PANTHER" id="PTHR12058">
    <property type="entry name" value="ARP2/3 COMPLEX 34 KDA SUBUNIT"/>
    <property type="match status" value="1"/>
</dbReference>
<keyword evidence="7" id="KW-1185">Reference proteome</keyword>
<comment type="subcellular location">
    <subcellularLocation>
        <location evidence="1">Cytoplasm</location>
        <location evidence="1">Cytoskeleton</location>
    </subcellularLocation>
</comment>
<dbReference type="GO" id="GO:0005885">
    <property type="term" value="C:Arp2/3 protein complex"/>
    <property type="evidence" value="ECO:0007669"/>
    <property type="project" value="InterPro"/>
</dbReference>
<dbReference type="EMBL" id="JAKOGI010000448">
    <property type="protein sequence ID" value="KAJ8434864.1"/>
    <property type="molecule type" value="Genomic_DNA"/>
</dbReference>
<dbReference type="GO" id="GO:0030041">
    <property type="term" value="P:actin filament polymerization"/>
    <property type="evidence" value="ECO:0007669"/>
    <property type="project" value="InterPro"/>
</dbReference>
<accession>A0A9Q1QAV2</accession>
<dbReference type="Gene3D" id="3.30.1460.20">
    <property type="match status" value="1"/>
</dbReference>
<sequence length="170" mass="19139">MGRDKQKRLHHDITGSTKSNFLAYNLFFTESVLFLQSSASDSHNIYLSISTPILSTRTIVSKGLRPCTIQKVKDICPGVVNIVEPAREGYQLTLRLNIAQIPQGKDGTKVIKEIAAIESVILSSQLKEMLRNFRPEDASQGTCKPVKFTYHPREPIFVIRQVMKSHRLTA</sequence>
<evidence type="ECO:0000256" key="3">
    <source>
        <dbReference type="ARBA" id="ARBA00022490"/>
    </source>
</evidence>
<protein>
    <submittedName>
        <fullName evidence="6">Uncharacterized protein</fullName>
    </submittedName>
</protein>
<comment type="similarity">
    <text evidence="2">Belongs to the ARPC2 family.</text>
</comment>
<comment type="caution">
    <text evidence="6">The sequence shown here is derived from an EMBL/GenBank/DDBJ whole genome shotgun (WGS) entry which is preliminary data.</text>
</comment>
<evidence type="ECO:0000256" key="4">
    <source>
        <dbReference type="ARBA" id="ARBA00023203"/>
    </source>
</evidence>
<keyword evidence="4" id="KW-0009">Actin-binding</keyword>
<dbReference type="GO" id="GO:0005200">
    <property type="term" value="F:structural constituent of cytoskeleton"/>
    <property type="evidence" value="ECO:0007669"/>
    <property type="project" value="TreeGrafter"/>
</dbReference>
<dbReference type="PANTHER" id="PTHR12058:SF1">
    <property type="entry name" value="ACTIN-RELATED PROTEIN 2_3 COMPLEX SUBUNIT 2B"/>
    <property type="match status" value="1"/>
</dbReference>
<evidence type="ECO:0000313" key="6">
    <source>
        <dbReference type="EMBL" id="KAJ8434864.1"/>
    </source>
</evidence>
<dbReference type="GO" id="GO:0051015">
    <property type="term" value="F:actin filament binding"/>
    <property type="evidence" value="ECO:0007669"/>
    <property type="project" value="TreeGrafter"/>
</dbReference>
<dbReference type="GO" id="GO:0034314">
    <property type="term" value="P:Arp2/3 complex-mediated actin nucleation"/>
    <property type="evidence" value="ECO:0007669"/>
    <property type="project" value="InterPro"/>
</dbReference>
<dbReference type="Proteomes" id="UP001153076">
    <property type="component" value="Unassembled WGS sequence"/>
</dbReference>
<reference evidence="6" key="1">
    <citation type="submission" date="2022-04" db="EMBL/GenBank/DDBJ databases">
        <title>Carnegiea gigantea Genome sequencing and assembly v2.</title>
        <authorList>
            <person name="Copetti D."/>
            <person name="Sanderson M.J."/>
            <person name="Burquez A."/>
            <person name="Wojciechowski M.F."/>
        </authorList>
    </citation>
    <scope>NUCLEOTIDE SEQUENCE</scope>
    <source>
        <strain evidence="6">SGP5-SGP5p</strain>
        <tissue evidence="6">Aerial part</tissue>
    </source>
</reference>
<evidence type="ECO:0000313" key="7">
    <source>
        <dbReference type="Proteomes" id="UP001153076"/>
    </source>
</evidence>
<dbReference type="InterPro" id="IPR034666">
    <property type="entry name" value="ARPC2/4"/>
</dbReference>